<dbReference type="SMART" id="SM00805">
    <property type="entry name" value="AGTRAP"/>
    <property type="match status" value="1"/>
</dbReference>
<dbReference type="GO" id="GO:0038166">
    <property type="term" value="P:angiotensin-activated signaling pathway"/>
    <property type="evidence" value="ECO:0007669"/>
    <property type="project" value="InterPro"/>
</dbReference>
<dbReference type="GO" id="GO:0008217">
    <property type="term" value="P:regulation of blood pressure"/>
    <property type="evidence" value="ECO:0007669"/>
    <property type="project" value="TreeGrafter"/>
</dbReference>
<sequence length="168" mass="18695">MGILTISLKNIVLVHWLLTIWACFISWLPTSYVLANVSVLAVGVWAIAQKDSIDAILMFLIGLAVTILTDIVHFALYYAAGEFQYKSVAPDLFRFSGGLAITSLMLKPVSCLYAYHVYRVRGGENNFSFRFPRITRNRDEYQTFDHQDQPGSSANNQAEAGKPGPSPC</sequence>
<feature type="region of interest" description="Disordered" evidence="5">
    <location>
        <begin position="144"/>
        <end position="168"/>
    </location>
</feature>
<evidence type="ECO:0000256" key="5">
    <source>
        <dbReference type="SAM" id="MobiDB-lite"/>
    </source>
</evidence>
<evidence type="ECO:0000256" key="4">
    <source>
        <dbReference type="ARBA" id="ARBA00023136"/>
    </source>
</evidence>
<dbReference type="Pfam" id="PF06396">
    <property type="entry name" value="AGTRAP"/>
    <property type="match status" value="1"/>
</dbReference>
<evidence type="ECO:0000256" key="1">
    <source>
        <dbReference type="ARBA" id="ARBA00004141"/>
    </source>
</evidence>
<evidence type="ECO:0000256" key="3">
    <source>
        <dbReference type="ARBA" id="ARBA00022989"/>
    </source>
</evidence>
<protein>
    <submittedName>
        <fullName evidence="8">Type-1 angiotensin II receptor-associated protein-like</fullName>
    </submittedName>
</protein>
<dbReference type="KEGG" id="caua:113069361"/>
<evidence type="ECO:0000256" key="2">
    <source>
        <dbReference type="ARBA" id="ARBA00022692"/>
    </source>
</evidence>
<proteinExistence type="predicted"/>
<dbReference type="PANTHER" id="PTHR16521:SF3">
    <property type="entry name" value="TYPE-1 ANGIOTENSIN II RECEPTOR-ASSOCIATED PROTEIN"/>
    <property type="match status" value="1"/>
</dbReference>
<keyword evidence="4 6" id="KW-0472">Membrane</keyword>
<gene>
    <name evidence="8" type="primary">LOC113069361</name>
</gene>
<dbReference type="InterPro" id="IPR009436">
    <property type="entry name" value="AGTRAP"/>
</dbReference>
<accession>A0A6P6MQ49</accession>
<evidence type="ECO:0000313" key="8">
    <source>
        <dbReference type="RefSeq" id="XP_026098166.1"/>
    </source>
</evidence>
<keyword evidence="3 6" id="KW-1133">Transmembrane helix</keyword>
<dbReference type="AlphaFoldDB" id="A0A6P6MQ49"/>
<comment type="subcellular location">
    <subcellularLocation>
        <location evidence="1">Membrane</location>
        <topology evidence="1">Multi-pass membrane protein</topology>
    </subcellularLocation>
</comment>
<feature type="compositionally biased region" description="Polar residues" evidence="5">
    <location>
        <begin position="149"/>
        <end position="158"/>
    </location>
</feature>
<feature type="transmembrane region" description="Helical" evidence="6">
    <location>
        <begin position="55"/>
        <end position="80"/>
    </location>
</feature>
<dbReference type="OrthoDB" id="8191171at2759"/>
<evidence type="ECO:0000256" key="6">
    <source>
        <dbReference type="SAM" id="Phobius"/>
    </source>
</evidence>
<feature type="transmembrane region" description="Helical" evidence="6">
    <location>
        <begin position="7"/>
        <end position="27"/>
    </location>
</feature>
<keyword evidence="7" id="KW-1185">Reference proteome</keyword>
<keyword evidence="2 6" id="KW-0812">Transmembrane</keyword>
<organism evidence="7 8">
    <name type="scientific">Carassius auratus</name>
    <name type="common">Goldfish</name>
    <dbReference type="NCBI Taxonomy" id="7957"/>
    <lineage>
        <taxon>Eukaryota</taxon>
        <taxon>Metazoa</taxon>
        <taxon>Chordata</taxon>
        <taxon>Craniata</taxon>
        <taxon>Vertebrata</taxon>
        <taxon>Euteleostomi</taxon>
        <taxon>Actinopterygii</taxon>
        <taxon>Neopterygii</taxon>
        <taxon>Teleostei</taxon>
        <taxon>Ostariophysi</taxon>
        <taxon>Cypriniformes</taxon>
        <taxon>Cyprinidae</taxon>
        <taxon>Cyprininae</taxon>
        <taxon>Carassius</taxon>
    </lineage>
</organism>
<dbReference type="GO" id="GO:0005886">
    <property type="term" value="C:plasma membrane"/>
    <property type="evidence" value="ECO:0007669"/>
    <property type="project" value="TreeGrafter"/>
</dbReference>
<dbReference type="Proteomes" id="UP000515129">
    <property type="component" value="Unplaced"/>
</dbReference>
<dbReference type="PANTHER" id="PTHR16521">
    <property type="entry name" value="TYPE-1 ANGIOTENSIN II RECEPTOR-ASSOCIATED PROTEIN"/>
    <property type="match status" value="1"/>
</dbReference>
<dbReference type="RefSeq" id="XP_026098166.1">
    <property type="nucleotide sequence ID" value="XM_026242381.1"/>
</dbReference>
<name>A0A6P6MQ49_CARAU</name>
<evidence type="ECO:0000313" key="7">
    <source>
        <dbReference type="Proteomes" id="UP000515129"/>
    </source>
</evidence>
<reference evidence="8" key="1">
    <citation type="submission" date="2025-08" db="UniProtKB">
        <authorList>
            <consortium name="RefSeq"/>
        </authorList>
    </citation>
    <scope>IDENTIFICATION</scope>
    <source>
        <strain evidence="8">Wakin</strain>
        <tissue evidence="8">Muscle</tissue>
    </source>
</reference>
<dbReference type="GeneID" id="113069361"/>